<dbReference type="Pfam" id="PF16391">
    <property type="entry name" value="DUF5000"/>
    <property type="match status" value="1"/>
</dbReference>
<evidence type="ECO:0000259" key="3">
    <source>
        <dbReference type="Pfam" id="PF16391"/>
    </source>
</evidence>
<evidence type="ECO:0000313" key="6">
    <source>
        <dbReference type="Proteomes" id="UP001449657"/>
    </source>
</evidence>
<sequence length="392" mass="44645">MKHFRYISGMLLLAGTILAGCNKSDNYKGFPSEDDTKPGAVSNVRVVPFNGGAEISYDLPKSPNLLYVLAEYRINDQQTRQAKASYYDNKLIVEGFKDAKPYDVTLTVVTRSEAKSDPVKVTVTPKTPIYKLVRQEVKVQPDFGGIYVSALNPEKKSLGVIILAKDQYNDWEVIEQLFTTQDSIRIKVRGYPSVEREFRVFVTDKWNNLSDTLSVTLTPIFEKALDKTKFKQYQLPTDQRDDYGWIMPYLWDDRIAEPYGFHTPDGSNMPQHFTFDMGVEAKLSRFKIWPRTGSFVWSHGNPKRFRVWGSRAPNPDGSMDGTWELLGEYDCKKPSGSPLGTNTQDDINAAVAGFDYDFPSAAGKVRYIRFETLETMSEDFMHLMEMTIWGAE</sequence>
<feature type="signal peptide" evidence="1">
    <location>
        <begin position="1"/>
        <end position="19"/>
    </location>
</feature>
<proteinExistence type="predicted"/>
<dbReference type="Proteomes" id="UP001449657">
    <property type="component" value="Chromosome"/>
</dbReference>
<accession>A0ABZ2YWF0</accession>
<evidence type="ECO:0000313" key="5">
    <source>
        <dbReference type="EMBL" id="WZN44038.1"/>
    </source>
</evidence>
<gene>
    <name evidence="5" type="ORF">WJU22_14140</name>
</gene>
<dbReference type="SUPFAM" id="SSF49785">
    <property type="entry name" value="Galactose-binding domain-like"/>
    <property type="match status" value="1"/>
</dbReference>
<evidence type="ECO:0000256" key="1">
    <source>
        <dbReference type="SAM" id="SignalP"/>
    </source>
</evidence>
<reference evidence="5 6" key="1">
    <citation type="submission" date="2024-03" db="EMBL/GenBank/DDBJ databases">
        <title>Chitinophaga caseinilytica sp. nov., a casein hydrolysing bacterium isolated from forest soil.</title>
        <authorList>
            <person name="Lee D.S."/>
            <person name="Han D.M."/>
            <person name="Baek J.H."/>
            <person name="Choi D.G."/>
            <person name="Jeon J.H."/>
            <person name="Jeon C.O."/>
        </authorList>
    </citation>
    <scope>NUCLEOTIDE SEQUENCE [LARGE SCALE GENOMIC DNA]</scope>
    <source>
        <strain evidence="5 6">KACC 19118</strain>
    </source>
</reference>
<feature type="chain" id="PRO_5047550739" evidence="1">
    <location>
        <begin position="20"/>
        <end position="392"/>
    </location>
</feature>
<feature type="domain" description="DUF5126" evidence="4">
    <location>
        <begin position="127"/>
        <end position="228"/>
    </location>
</feature>
<organism evidence="5 6">
    <name type="scientific">Chitinophaga caseinilytica</name>
    <dbReference type="NCBI Taxonomy" id="2267521"/>
    <lineage>
        <taxon>Bacteria</taxon>
        <taxon>Pseudomonadati</taxon>
        <taxon>Bacteroidota</taxon>
        <taxon>Chitinophagia</taxon>
        <taxon>Chitinophagales</taxon>
        <taxon>Chitinophagaceae</taxon>
        <taxon>Chitinophaga</taxon>
    </lineage>
</organism>
<protein>
    <submittedName>
        <fullName evidence="5">DUF5000 domain-containing lipoprotein</fullName>
    </submittedName>
</protein>
<dbReference type="InterPro" id="IPR033431">
    <property type="entry name" value="DUF5126"/>
</dbReference>
<evidence type="ECO:0000259" key="4">
    <source>
        <dbReference type="Pfam" id="PF17166"/>
    </source>
</evidence>
<dbReference type="Gene3D" id="2.60.120.260">
    <property type="entry name" value="Galactose-binding domain-like"/>
    <property type="match status" value="1"/>
</dbReference>
<evidence type="ECO:0000259" key="2">
    <source>
        <dbReference type="Pfam" id="PF16323"/>
    </source>
</evidence>
<dbReference type="EMBL" id="CP150096">
    <property type="protein sequence ID" value="WZN44038.1"/>
    <property type="molecule type" value="Genomic_DNA"/>
</dbReference>
<dbReference type="Pfam" id="PF16323">
    <property type="entry name" value="DUF4959"/>
    <property type="match status" value="1"/>
</dbReference>
<dbReference type="PROSITE" id="PS51257">
    <property type="entry name" value="PROKAR_LIPOPROTEIN"/>
    <property type="match status" value="1"/>
</dbReference>
<name>A0ABZ2YWF0_9BACT</name>
<feature type="domain" description="DUF5000" evidence="3">
    <location>
        <begin position="251"/>
        <end position="390"/>
    </location>
</feature>
<dbReference type="InterPro" id="IPR032164">
    <property type="entry name" value="DUF5000"/>
</dbReference>
<feature type="domain" description="DUF4959" evidence="2">
    <location>
        <begin position="20"/>
        <end position="125"/>
    </location>
</feature>
<dbReference type="Pfam" id="PF17166">
    <property type="entry name" value="DUF5126"/>
    <property type="match status" value="1"/>
</dbReference>
<keyword evidence="6" id="KW-1185">Reference proteome</keyword>
<keyword evidence="5" id="KW-0449">Lipoprotein</keyword>
<keyword evidence="1" id="KW-0732">Signal</keyword>
<dbReference type="InterPro" id="IPR008979">
    <property type="entry name" value="Galactose-bd-like_sf"/>
</dbReference>
<dbReference type="InterPro" id="IPR032527">
    <property type="entry name" value="DUF4959"/>
</dbReference>
<dbReference type="RefSeq" id="WP_341838832.1">
    <property type="nucleotide sequence ID" value="NZ_CP149792.1"/>
</dbReference>